<evidence type="ECO:0000256" key="5">
    <source>
        <dbReference type="ARBA" id="ARBA00048542"/>
    </source>
</evidence>
<feature type="binding site" evidence="6">
    <location>
        <begin position="130"/>
        <end position="133"/>
    </location>
    <ligand>
        <name>FMN</name>
        <dbReference type="ChEBI" id="CHEBI:58210"/>
    </ligand>
</feature>
<dbReference type="PANTHER" id="PTHR43741">
    <property type="entry name" value="FMN-DEPENDENT NADH-AZOREDUCTASE 1"/>
    <property type="match status" value="1"/>
</dbReference>
<dbReference type="Gene3D" id="3.40.50.360">
    <property type="match status" value="1"/>
</dbReference>
<dbReference type="EC" id="1.6.5.-" evidence="6"/>
<comment type="similarity">
    <text evidence="6">Belongs to the azoreductase type 1 family.</text>
</comment>
<dbReference type="GO" id="GO:0016655">
    <property type="term" value="F:oxidoreductase activity, acting on NAD(P)H, quinone or similar compound as acceptor"/>
    <property type="evidence" value="ECO:0007669"/>
    <property type="project" value="InterPro"/>
</dbReference>
<feature type="domain" description="Flavodoxin-like fold" evidence="7">
    <location>
        <begin position="1"/>
        <end position="190"/>
    </location>
</feature>
<dbReference type="RefSeq" id="WP_369059476.1">
    <property type="nucleotide sequence ID" value="NZ_CP158375.1"/>
</dbReference>
<dbReference type="GO" id="GO:0010181">
    <property type="term" value="F:FMN binding"/>
    <property type="evidence" value="ECO:0007669"/>
    <property type="project" value="UniProtKB-UniRule"/>
</dbReference>
<keyword evidence="3 6" id="KW-0560">Oxidoreductase</keyword>
<comment type="subunit">
    <text evidence="6">Homodimer.</text>
</comment>
<comment type="cofactor">
    <cofactor evidence="6">
        <name>FMN</name>
        <dbReference type="ChEBI" id="CHEBI:58210"/>
    </cofactor>
    <text evidence="6">Binds 1 FMN per subunit.</text>
</comment>
<organism evidence="8">
    <name type="scientific">Caulobacter sp. 73W</name>
    <dbReference type="NCBI Taxonomy" id="3161137"/>
    <lineage>
        <taxon>Bacteria</taxon>
        <taxon>Pseudomonadati</taxon>
        <taxon>Pseudomonadota</taxon>
        <taxon>Alphaproteobacteria</taxon>
        <taxon>Caulobacterales</taxon>
        <taxon>Caulobacteraceae</taxon>
        <taxon>Caulobacter</taxon>
    </lineage>
</organism>
<gene>
    <name evidence="6" type="primary">azoR</name>
    <name evidence="8" type="ORF">ABOZ73_18000</name>
</gene>
<keyword evidence="4 6" id="KW-0520">NAD</keyword>
<protein>
    <recommendedName>
        <fullName evidence="6">FMN dependent NADH:quinone oxidoreductase</fullName>
        <ecNumber evidence="6">1.6.5.-</ecNumber>
    </recommendedName>
    <alternativeName>
        <fullName evidence="6">Azo-dye reductase</fullName>
    </alternativeName>
    <alternativeName>
        <fullName evidence="6">FMN-dependent NADH-azo compound oxidoreductase</fullName>
    </alternativeName>
    <alternativeName>
        <fullName evidence="6">FMN-dependent NADH-azoreductase</fullName>
        <ecNumber evidence="6">1.7.1.17</ecNumber>
    </alternativeName>
</protein>
<proteinExistence type="inferred from homology"/>
<dbReference type="AlphaFoldDB" id="A0AB39KSD9"/>
<dbReference type="InterPro" id="IPR050104">
    <property type="entry name" value="FMN-dep_NADH:Q_OxRdtase_AzoR1"/>
</dbReference>
<dbReference type="InterPro" id="IPR003680">
    <property type="entry name" value="Flavodoxin_fold"/>
</dbReference>
<name>A0AB39KSD9_9CAUL</name>
<evidence type="ECO:0000259" key="7">
    <source>
        <dbReference type="Pfam" id="PF02525"/>
    </source>
</evidence>
<comment type="catalytic activity">
    <reaction evidence="5">
        <text>N,N-dimethyl-1,4-phenylenediamine + anthranilate + 2 NAD(+) = 2-(4-dimethylaminophenyl)diazenylbenzoate + 2 NADH + 2 H(+)</text>
        <dbReference type="Rhea" id="RHEA:55872"/>
        <dbReference type="ChEBI" id="CHEBI:15378"/>
        <dbReference type="ChEBI" id="CHEBI:15783"/>
        <dbReference type="ChEBI" id="CHEBI:16567"/>
        <dbReference type="ChEBI" id="CHEBI:57540"/>
        <dbReference type="ChEBI" id="CHEBI:57945"/>
        <dbReference type="ChEBI" id="CHEBI:71579"/>
        <dbReference type="EC" id="1.7.1.17"/>
    </reaction>
    <physiologicalReaction direction="right-to-left" evidence="5">
        <dbReference type="Rhea" id="RHEA:55874"/>
    </physiologicalReaction>
</comment>
<sequence>MTLLHIDSSILGDNSVSRQVSAAVATAITNDAPATQVVYRDLAADPLPHLSGAHLGGVAPQAELDAGALALEQFLAADTVVIGAPMYNFAISSQLKAWLDRILVAGKTFRYGPNGVEGLAGGKRIIVALSKGGYYGDGQPAAGMDFQEPYLKAIFGFIGIHDVEFVRAEGIAVGPEQREQGIASALASVTELKRAA</sequence>
<dbReference type="GO" id="GO:0009055">
    <property type="term" value="F:electron transfer activity"/>
    <property type="evidence" value="ECO:0007669"/>
    <property type="project" value="UniProtKB-UniRule"/>
</dbReference>
<evidence type="ECO:0000256" key="6">
    <source>
        <dbReference type="HAMAP-Rule" id="MF_01216"/>
    </source>
</evidence>
<keyword evidence="2 6" id="KW-0288">FMN</keyword>
<dbReference type="EC" id="1.7.1.17" evidence="6"/>
<dbReference type="PANTHER" id="PTHR43741:SF4">
    <property type="entry name" value="FMN-DEPENDENT NADH:QUINONE OXIDOREDUCTASE"/>
    <property type="match status" value="1"/>
</dbReference>
<accession>A0AB39KSD9</accession>
<feature type="binding site" evidence="6">
    <location>
        <begin position="15"/>
        <end position="17"/>
    </location>
    <ligand>
        <name>FMN</name>
        <dbReference type="ChEBI" id="CHEBI:58210"/>
    </ligand>
</feature>
<dbReference type="GO" id="GO:0016652">
    <property type="term" value="F:oxidoreductase activity, acting on NAD(P)H as acceptor"/>
    <property type="evidence" value="ECO:0007669"/>
    <property type="project" value="UniProtKB-UniRule"/>
</dbReference>
<evidence type="ECO:0000313" key="8">
    <source>
        <dbReference type="EMBL" id="XDO96635.1"/>
    </source>
</evidence>
<evidence type="ECO:0000256" key="1">
    <source>
        <dbReference type="ARBA" id="ARBA00022630"/>
    </source>
</evidence>
<dbReference type="Pfam" id="PF02525">
    <property type="entry name" value="Flavodoxin_2"/>
    <property type="match status" value="1"/>
</dbReference>
<comment type="function">
    <text evidence="6">Also exhibits azoreductase activity. Catalyzes the reductive cleavage of the azo bond in aromatic azo compounds to the corresponding amines.</text>
</comment>
<keyword evidence="1 6" id="KW-0285">Flavoprotein</keyword>
<dbReference type="InterPro" id="IPR023048">
    <property type="entry name" value="NADH:quinone_OxRdtase_FMN_depd"/>
</dbReference>
<dbReference type="HAMAP" id="MF_01216">
    <property type="entry name" value="Azoreductase_type1"/>
    <property type="match status" value="1"/>
</dbReference>
<evidence type="ECO:0000256" key="2">
    <source>
        <dbReference type="ARBA" id="ARBA00022643"/>
    </source>
</evidence>
<comment type="catalytic activity">
    <reaction evidence="6">
        <text>2 a quinone + NADH + H(+) = 2 a 1,4-benzosemiquinone + NAD(+)</text>
        <dbReference type="Rhea" id="RHEA:65952"/>
        <dbReference type="ChEBI" id="CHEBI:15378"/>
        <dbReference type="ChEBI" id="CHEBI:57540"/>
        <dbReference type="ChEBI" id="CHEBI:57945"/>
        <dbReference type="ChEBI" id="CHEBI:132124"/>
        <dbReference type="ChEBI" id="CHEBI:134225"/>
    </reaction>
</comment>
<reference evidence="8" key="1">
    <citation type="submission" date="2024-06" db="EMBL/GenBank/DDBJ databases">
        <title>Caulobacter inopinatus, sp. nov.</title>
        <authorList>
            <person name="Donachie S.P."/>
        </authorList>
    </citation>
    <scope>NUCLEOTIDE SEQUENCE</scope>
    <source>
        <strain evidence="8">73W</strain>
    </source>
</reference>
<evidence type="ECO:0000256" key="4">
    <source>
        <dbReference type="ARBA" id="ARBA00023027"/>
    </source>
</evidence>
<dbReference type="SUPFAM" id="SSF52218">
    <property type="entry name" value="Flavoproteins"/>
    <property type="match status" value="1"/>
</dbReference>
<comment type="function">
    <text evidence="6">Quinone reductase that provides resistance to thiol-specific stress caused by electrophilic quinones.</text>
</comment>
<dbReference type="EMBL" id="CP158375">
    <property type="protein sequence ID" value="XDO96635.1"/>
    <property type="molecule type" value="Genomic_DNA"/>
</dbReference>
<feature type="binding site" evidence="6">
    <location>
        <begin position="86"/>
        <end position="89"/>
    </location>
    <ligand>
        <name>FMN</name>
        <dbReference type="ChEBI" id="CHEBI:58210"/>
    </ligand>
</feature>
<evidence type="ECO:0000256" key="3">
    <source>
        <dbReference type="ARBA" id="ARBA00023002"/>
    </source>
</evidence>
<dbReference type="InterPro" id="IPR029039">
    <property type="entry name" value="Flavoprotein-like_sf"/>
</dbReference>
<feature type="binding site" evidence="6">
    <location>
        <position position="9"/>
    </location>
    <ligand>
        <name>FMN</name>
        <dbReference type="ChEBI" id="CHEBI:58210"/>
    </ligand>
</feature>